<comment type="caution">
    <text evidence="10">The sequence shown here is derived from an EMBL/GenBank/DDBJ whole genome shotgun (WGS) entry which is preliminary data.</text>
</comment>
<dbReference type="EMBL" id="LBNE01000012">
    <property type="protein sequence ID" value="KKO70747.1"/>
    <property type="molecule type" value="Genomic_DNA"/>
</dbReference>
<dbReference type="PANTHER" id="PTHR12532:SF6">
    <property type="entry name" value="TRANSCRIPTIONAL REGULATORY PROTEIN YEBC-RELATED"/>
    <property type="match status" value="1"/>
</dbReference>
<dbReference type="NCBIfam" id="NF009044">
    <property type="entry name" value="PRK12378.1"/>
    <property type="match status" value="1"/>
</dbReference>
<evidence type="ECO:0000313" key="10">
    <source>
        <dbReference type="EMBL" id="KKO70747.1"/>
    </source>
</evidence>
<dbReference type="AlphaFoldDB" id="A0A171KPD0"/>
<keyword evidence="12" id="KW-1185">Reference proteome</keyword>
<evidence type="ECO:0000256" key="1">
    <source>
        <dbReference type="ARBA" id="ARBA00008724"/>
    </source>
</evidence>
<dbReference type="InterPro" id="IPR029072">
    <property type="entry name" value="YebC-like"/>
</dbReference>
<keyword evidence="5 6" id="KW-0804">Transcription</keyword>
<dbReference type="NCBIfam" id="TIGR01033">
    <property type="entry name" value="YebC/PmpR family DNA-binding transcriptional regulator"/>
    <property type="match status" value="1"/>
</dbReference>
<dbReference type="InterPro" id="IPR049083">
    <property type="entry name" value="TACO1_YebC_N"/>
</dbReference>
<dbReference type="OrthoDB" id="9781053at2"/>
<evidence type="ECO:0000256" key="6">
    <source>
        <dbReference type="HAMAP-Rule" id="MF_00693"/>
    </source>
</evidence>
<gene>
    <name evidence="10" type="ORF">AAV32_14695</name>
    <name evidence="11" type="ORF">EV679_2045</name>
</gene>
<dbReference type="EMBL" id="SGWZ01000003">
    <property type="protein sequence ID" value="RZS69450.1"/>
    <property type="molecule type" value="Genomic_DNA"/>
</dbReference>
<dbReference type="STRING" id="206506.AAV32_14695"/>
<evidence type="ECO:0000256" key="5">
    <source>
        <dbReference type="ARBA" id="ARBA00023163"/>
    </source>
</evidence>
<evidence type="ECO:0000256" key="2">
    <source>
        <dbReference type="ARBA" id="ARBA00022490"/>
    </source>
</evidence>
<dbReference type="Proteomes" id="UP000078084">
    <property type="component" value="Unassembled WGS sequence"/>
</dbReference>
<dbReference type="InterPro" id="IPR026564">
    <property type="entry name" value="Transcrip_reg_TACO1-like_dom3"/>
</dbReference>
<keyword evidence="2 6" id="KW-0963">Cytoplasm</keyword>
<keyword evidence="4 6" id="KW-0238">DNA-binding</keyword>
<dbReference type="InterPro" id="IPR017856">
    <property type="entry name" value="Integrase-like_N"/>
</dbReference>
<evidence type="ECO:0000259" key="9">
    <source>
        <dbReference type="Pfam" id="PF20772"/>
    </source>
</evidence>
<dbReference type="RefSeq" id="WP_068373928.1">
    <property type="nucleotide sequence ID" value="NZ_CBCSEB010000006.1"/>
</dbReference>
<name>A0A171KPD0_9BURK</name>
<protein>
    <recommendedName>
        <fullName evidence="6">Probable transcriptional regulatory protein AAV32_14695</fullName>
    </recommendedName>
</protein>
<dbReference type="Gene3D" id="3.30.70.980">
    <property type="match status" value="2"/>
</dbReference>
<keyword evidence="3 6" id="KW-0805">Transcription regulation</keyword>
<dbReference type="SUPFAM" id="SSF75625">
    <property type="entry name" value="YebC-like"/>
    <property type="match status" value="1"/>
</dbReference>
<dbReference type="InterPro" id="IPR048300">
    <property type="entry name" value="TACO1_YebC-like_2nd/3rd_dom"/>
</dbReference>
<organism evidence="10 12">
    <name type="scientific">Kerstersia gyiorum</name>
    <dbReference type="NCBI Taxonomy" id="206506"/>
    <lineage>
        <taxon>Bacteria</taxon>
        <taxon>Pseudomonadati</taxon>
        <taxon>Pseudomonadota</taxon>
        <taxon>Betaproteobacteria</taxon>
        <taxon>Burkholderiales</taxon>
        <taxon>Alcaligenaceae</taxon>
        <taxon>Kerstersia</taxon>
    </lineage>
</organism>
<dbReference type="PANTHER" id="PTHR12532">
    <property type="entry name" value="TRANSLATIONAL ACTIVATOR OF CYTOCHROME C OXIDASE 1"/>
    <property type="match status" value="1"/>
</dbReference>
<dbReference type="HAMAP" id="MF_00693">
    <property type="entry name" value="Transcrip_reg_TACO1"/>
    <property type="match status" value="1"/>
</dbReference>
<dbReference type="GO" id="GO:0006355">
    <property type="term" value="P:regulation of DNA-templated transcription"/>
    <property type="evidence" value="ECO:0007669"/>
    <property type="project" value="UniProtKB-UniRule"/>
</dbReference>
<feature type="domain" description="TACO1/YebC-like second and third" evidence="8">
    <location>
        <begin position="82"/>
        <end position="236"/>
    </location>
</feature>
<dbReference type="GO" id="GO:0003677">
    <property type="term" value="F:DNA binding"/>
    <property type="evidence" value="ECO:0007669"/>
    <property type="project" value="UniProtKB-UniRule"/>
</dbReference>
<accession>A0A171KPD0</accession>
<reference evidence="10 12" key="1">
    <citation type="submission" date="2015-04" db="EMBL/GenBank/DDBJ databases">
        <title>Genome sequence of Kerstersia gyiorum CG1.</title>
        <authorList>
            <person name="Greninger A.L."/>
            <person name="Kozyreva V."/>
            <person name="Chaturvedi V."/>
        </authorList>
    </citation>
    <scope>NUCLEOTIDE SEQUENCE [LARGE SCALE GENOMIC DNA]</scope>
    <source>
        <strain evidence="10 12">CG1</strain>
    </source>
</reference>
<comment type="similarity">
    <text evidence="1 6">Belongs to the TACO1 family.</text>
</comment>
<feature type="region of interest" description="Disordered" evidence="7">
    <location>
        <begin position="1"/>
        <end position="21"/>
    </location>
</feature>
<dbReference type="PATRIC" id="fig|206506.3.peg.3132"/>
<evidence type="ECO:0000313" key="13">
    <source>
        <dbReference type="Proteomes" id="UP000292039"/>
    </source>
</evidence>
<dbReference type="Proteomes" id="UP000292039">
    <property type="component" value="Unassembled WGS sequence"/>
</dbReference>
<dbReference type="Pfam" id="PF20772">
    <property type="entry name" value="TACO1_YebC_N"/>
    <property type="match status" value="1"/>
</dbReference>
<feature type="domain" description="TACO1/YebC-like N-terminal" evidence="9">
    <location>
        <begin position="5"/>
        <end position="75"/>
    </location>
</feature>
<evidence type="ECO:0000256" key="3">
    <source>
        <dbReference type="ARBA" id="ARBA00023015"/>
    </source>
</evidence>
<evidence type="ECO:0000313" key="12">
    <source>
        <dbReference type="Proteomes" id="UP000078084"/>
    </source>
</evidence>
<dbReference type="Pfam" id="PF01709">
    <property type="entry name" value="Transcrip_reg"/>
    <property type="match status" value="1"/>
</dbReference>
<sequence length="243" mass="26155">MAGHSKWANIQHRKGRQDAKRGKIWTKIIREITVAARAGGPDPATNPRLRLAWDKATDVNMPKDNIQRAITRGAGGADGANYEEIRYEGYGIGGAAVIVDAMTDNRTRTVAEVRHAFAKNGGNLGQEGSVAFMFKHCGQFIFAPGTSEDQVMEVALEAGAEDIQTDDEGVIEVITAPGDYAAVRDALLAASLTPEVDGIIMKALNETELTGEDAVKMQKLLDALEALDDVQEVFTTAVLDETE</sequence>
<dbReference type="InterPro" id="IPR002876">
    <property type="entry name" value="Transcrip_reg_TACO1-like"/>
</dbReference>
<proteinExistence type="inferred from homology"/>
<dbReference type="Gene3D" id="1.10.10.200">
    <property type="match status" value="1"/>
</dbReference>
<dbReference type="FunFam" id="1.10.10.200:FF:000001">
    <property type="entry name" value="Probable transcriptional regulatory protein YebC"/>
    <property type="match status" value="1"/>
</dbReference>
<evidence type="ECO:0000256" key="7">
    <source>
        <dbReference type="SAM" id="MobiDB-lite"/>
    </source>
</evidence>
<comment type="subcellular location">
    <subcellularLocation>
        <location evidence="6">Cytoplasm</location>
    </subcellularLocation>
</comment>
<evidence type="ECO:0000313" key="11">
    <source>
        <dbReference type="EMBL" id="RZS69450.1"/>
    </source>
</evidence>
<dbReference type="GO" id="GO:0005829">
    <property type="term" value="C:cytosol"/>
    <property type="evidence" value="ECO:0007669"/>
    <property type="project" value="TreeGrafter"/>
</dbReference>
<evidence type="ECO:0000259" key="8">
    <source>
        <dbReference type="Pfam" id="PF01709"/>
    </source>
</evidence>
<reference evidence="11 13" key="2">
    <citation type="submission" date="2019-02" db="EMBL/GenBank/DDBJ databases">
        <title>Genomic Encyclopedia of Type Strains, Phase IV (KMG-IV): sequencing the most valuable type-strain genomes for metagenomic binning, comparative biology and taxonomic classification.</title>
        <authorList>
            <person name="Goeker M."/>
        </authorList>
    </citation>
    <scope>NUCLEOTIDE SEQUENCE [LARGE SCALE GENOMIC DNA]</scope>
    <source>
        <strain evidence="11 13">DSM 16618</strain>
    </source>
</reference>
<dbReference type="NCBIfam" id="NF001030">
    <property type="entry name" value="PRK00110.1"/>
    <property type="match status" value="1"/>
</dbReference>
<dbReference type="GeneID" id="99725869"/>
<evidence type="ECO:0000256" key="4">
    <source>
        <dbReference type="ARBA" id="ARBA00023125"/>
    </source>
</evidence>